<dbReference type="InterPro" id="IPR046797">
    <property type="entry name" value="PDDEXK_12"/>
</dbReference>
<feature type="domain" description="PD-(D/E)XK nuclease-like" evidence="2">
    <location>
        <begin position="7"/>
        <end position="278"/>
    </location>
</feature>
<organism evidence="3 4">
    <name type="scientific">Pyricularia oryzae</name>
    <name type="common">Rice blast fungus</name>
    <name type="synonym">Magnaporthe oryzae</name>
    <dbReference type="NCBI Taxonomy" id="318829"/>
    <lineage>
        <taxon>Eukaryota</taxon>
        <taxon>Fungi</taxon>
        <taxon>Dikarya</taxon>
        <taxon>Ascomycota</taxon>
        <taxon>Pezizomycotina</taxon>
        <taxon>Sordariomycetes</taxon>
        <taxon>Sordariomycetidae</taxon>
        <taxon>Magnaporthales</taxon>
        <taxon>Pyriculariaceae</taxon>
        <taxon>Pyricularia</taxon>
    </lineage>
</organism>
<dbReference type="AlphaFoldDB" id="A0A4P7NVP3"/>
<name>A0A4P7NVP3_PYROR</name>
<reference evidence="3 4" key="1">
    <citation type="journal article" date="2019" name="Mol. Biol. Evol.">
        <title>Blast fungal genomes show frequent chromosomal changes, gene gains and losses, and effector gene turnover.</title>
        <authorList>
            <person name="Gomez Luciano L.B."/>
            <person name="Jason Tsai I."/>
            <person name="Chuma I."/>
            <person name="Tosa Y."/>
            <person name="Chen Y.H."/>
            <person name="Li J.Y."/>
            <person name="Li M.Y."/>
            <person name="Jade Lu M.Y."/>
            <person name="Nakayashiki H."/>
            <person name="Li W.H."/>
        </authorList>
    </citation>
    <scope>NUCLEOTIDE SEQUENCE [LARGE SCALE GENOMIC DNA]</scope>
    <source>
        <strain evidence="3">MZ5-1-6</strain>
    </source>
</reference>
<protein>
    <recommendedName>
        <fullName evidence="2">PD-(D/E)XK nuclease-like domain-containing protein</fullName>
    </recommendedName>
</protein>
<evidence type="ECO:0000259" key="2">
    <source>
        <dbReference type="Pfam" id="PF20516"/>
    </source>
</evidence>
<accession>A0A4P7NVP3</accession>
<feature type="region of interest" description="Disordered" evidence="1">
    <location>
        <begin position="184"/>
        <end position="203"/>
    </location>
</feature>
<evidence type="ECO:0000313" key="3">
    <source>
        <dbReference type="EMBL" id="QBZ66704.1"/>
    </source>
</evidence>
<evidence type="ECO:0000313" key="4">
    <source>
        <dbReference type="Proteomes" id="UP000294847"/>
    </source>
</evidence>
<gene>
    <name evidence="3" type="ORF">PoMZ_13688</name>
</gene>
<dbReference type="EMBL" id="CP034210">
    <property type="protein sequence ID" value="QBZ66704.1"/>
    <property type="molecule type" value="Genomic_DNA"/>
</dbReference>
<evidence type="ECO:0000256" key="1">
    <source>
        <dbReference type="SAM" id="MobiDB-lite"/>
    </source>
</evidence>
<dbReference type="Pfam" id="PF20516">
    <property type="entry name" value="PDDEXK_12"/>
    <property type="match status" value="1"/>
</dbReference>
<proteinExistence type="predicted"/>
<dbReference type="Proteomes" id="UP000294847">
    <property type="component" value="Chromosome 7"/>
</dbReference>
<sequence length="293" mass="32838">MFVRIEQRDVLGPTPLISDVLDIVEDARRCNSRVEYEDGLICSVHFPLLRLALNGRIGPANELLEVLITTHAKATRRYSPFASQRSRMVDLCLVLCPSNLSVDPTATVAKKAIDVLRGMLPGSSINHSDAPQLLDLPIAVSIEVKRSGGDEQKQTLQVGIWQAAQWNMWSQLLEEIHCSSRHNALSNTTNDGGDGTPDSRSTAERAVAESDRLLCTLLYLPAIFIRDHSWYLAATSRQGDKTILWREYAFDTTKSVVGTYKIICGLQNLHQYIRDIFWSWYLQVILEIGSVDL</sequence>